<comment type="caution">
    <text evidence="2">The sequence shown here is derived from an EMBL/GenBank/DDBJ whole genome shotgun (WGS) entry which is preliminary data.</text>
</comment>
<dbReference type="Gene3D" id="1.10.30.50">
    <property type="match status" value="1"/>
</dbReference>
<evidence type="ECO:0000313" key="2">
    <source>
        <dbReference type="EMBL" id="ODP37998.1"/>
    </source>
</evidence>
<proteinExistence type="predicted"/>
<dbReference type="InterPro" id="IPR003615">
    <property type="entry name" value="HNH_nuc"/>
</dbReference>
<feature type="compositionally biased region" description="Polar residues" evidence="1">
    <location>
        <begin position="137"/>
        <end position="151"/>
    </location>
</feature>
<protein>
    <recommendedName>
        <fullName evidence="4">HNH domain-containing protein</fullName>
    </recommendedName>
</protein>
<keyword evidence="3" id="KW-1185">Reference proteome</keyword>
<dbReference type="STRING" id="1888892.BFL28_15925"/>
<dbReference type="AlphaFoldDB" id="A0A1E3LWA4"/>
<name>A0A1E3LWA4_9SPHN</name>
<dbReference type="CDD" id="cd00085">
    <property type="entry name" value="HNHc"/>
    <property type="match status" value="1"/>
</dbReference>
<sequence>MASTTQARNQRRILRWAQSSLCAGCGMPLPSPRHLVRYHPDYPTFDHVTLRSAGGRRLLSNGLLKHLRCNQARGARPSTGCDAIWMTVVAARLADRPRSLKPIFKGGARNPAFPPRKEKAAPVSRSGPIVSSKVERQMSSPSVPLTEPFTS</sequence>
<evidence type="ECO:0000313" key="3">
    <source>
        <dbReference type="Proteomes" id="UP000094487"/>
    </source>
</evidence>
<feature type="region of interest" description="Disordered" evidence="1">
    <location>
        <begin position="101"/>
        <end position="151"/>
    </location>
</feature>
<evidence type="ECO:0000256" key="1">
    <source>
        <dbReference type="SAM" id="MobiDB-lite"/>
    </source>
</evidence>
<organism evidence="2 3">
    <name type="scientific">Sphingomonas turrisvirgatae</name>
    <dbReference type="NCBI Taxonomy" id="1888892"/>
    <lineage>
        <taxon>Bacteria</taxon>
        <taxon>Pseudomonadati</taxon>
        <taxon>Pseudomonadota</taxon>
        <taxon>Alphaproteobacteria</taxon>
        <taxon>Sphingomonadales</taxon>
        <taxon>Sphingomonadaceae</taxon>
        <taxon>Sphingomonas</taxon>
    </lineage>
</organism>
<dbReference type="EMBL" id="MDDS01000021">
    <property type="protein sequence ID" value="ODP37998.1"/>
    <property type="molecule type" value="Genomic_DNA"/>
</dbReference>
<reference evidence="2 3" key="1">
    <citation type="submission" date="2016-08" db="EMBL/GenBank/DDBJ databases">
        <title>Draft genome of the agarase producing Sphingomonas sp. MCT13.</title>
        <authorList>
            <person name="D'Andrea M.M."/>
            <person name="Rossolini G.M."/>
            <person name="Thaller M.C."/>
        </authorList>
    </citation>
    <scope>NUCLEOTIDE SEQUENCE [LARGE SCALE GENOMIC DNA]</scope>
    <source>
        <strain evidence="2 3">MCT13</strain>
    </source>
</reference>
<dbReference type="Proteomes" id="UP000094487">
    <property type="component" value="Unassembled WGS sequence"/>
</dbReference>
<evidence type="ECO:0008006" key="4">
    <source>
        <dbReference type="Google" id="ProtNLM"/>
    </source>
</evidence>
<gene>
    <name evidence="2" type="ORF">BFL28_15925</name>
</gene>
<accession>A0A1E3LWA4</accession>